<name>A0ABW0P0Z4_9HYPH</name>
<dbReference type="InterPro" id="IPR003593">
    <property type="entry name" value="AAA+_ATPase"/>
</dbReference>
<dbReference type="InterPro" id="IPR051396">
    <property type="entry name" value="Bact_Antivir_Def_Nuclease"/>
</dbReference>
<evidence type="ECO:0000313" key="3">
    <source>
        <dbReference type="Proteomes" id="UP001596060"/>
    </source>
</evidence>
<dbReference type="Gene3D" id="3.40.50.300">
    <property type="entry name" value="P-loop containing nucleotide triphosphate hydrolases"/>
    <property type="match status" value="1"/>
</dbReference>
<dbReference type="Pfam" id="PF13476">
    <property type="entry name" value="AAA_23"/>
    <property type="match status" value="1"/>
</dbReference>
<proteinExistence type="predicted"/>
<reference evidence="3" key="1">
    <citation type="journal article" date="2019" name="Int. J. Syst. Evol. Microbiol.">
        <title>The Global Catalogue of Microorganisms (GCM) 10K type strain sequencing project: providing services to taxonomists for standard genome sequencing and annotation.</title>
        <authorList>
            <consortium name="The Broad Institute Genomics Platform"/>
            <consortium name="The Broad Institute Genome Sequencing Center for Infectious Disease"/>
            <person name="Wu L."/>
            <person name="Ma J."/>
        </authorList>
    </citation>
    <scope>NUCLEOTIDE SEQUENCE [LARGE SCALE GENOMIC DNA]</scope>
    <source>
        <strain evidence="3">CCUG 43117</strain>
    </source>
</reference>
<dbReference type="InterPro" id="IPR003959">
    <property type="entry name" value="ATPase_AAA_core"/>
</dbReference>
<dbReference type="Proteomes" id="UP001596060">
    <property type="component" value="Unassembled WGS sequence"/>
</dbReference>
<dbReference type="GO" id="GO:0004519">
    <property type="term" value="F:endonuclease activity"/>
    <property type="evidence" value="ECO:0007669"/>
    <property type="project" value="UniProtKB-KW"/>
</dbReference>
<dbReference type="SUPFAM" id="SSF52540">
    <property type="entry name" value="P-loop containing nucleoside triphosphate hydrolases"/>
    <property type="match status" value="1"/>
</dbReference>
<dbReference type="InterPro" id="IPR038729">
    <property type="entry name" value="Rad50/SbcC_AAA"/>
</dbReference>
<dbReference type="InterPro" id="IPR027417">
    <property type="entry name" value="P-loop_NTPase"/>
</dbReference>
<organism evidence="2 3">
    <name type="scientific">Bosea massiliensis</name>
    <dbReference type="NCBI Taxonomy" id="151419"/>
    <lineage>
        <taxon>Bacteria</taxon>
        <taxon>Pseudomonadati</taxon>
        <taxon>Pseudomonadota</taxon>
        <taxon>Alphaproteobacteria</taxon>
        <taxon>Hyphomicrobiales</taxon>
        <taxon>Boseaceae</taxon>
        <taxon>Bosea</taxon>
    </lineage>
</organism>
<dbReference type="SMART" id="SM00382">
    <property type="entry name" value="AAA"/>
    <property type="match status" value="1"/>
</dbReference>
<sequence length="482" mass="53442">MRLAELNKLREDLSSRHKAAAPSIESFRIKNLSGFADCVINPKGGFLVICGGTGVGKTTLLELLYSSLRGEDDPAPRNMSRLSGAFAEVNVAFPAEMKGDYRGIFTLDQAPAGVQTGVRFVGLEARTAEIQFALADEDFDVLKEGAGRKFFDRSLVDLVSLVCSKSYDRISFYETEIGDRNVPIFEVEMDGLIYNSNSMATGELSVFYLAWVISTAPPYSILIIEEPEAHLPPLSHFAIFGLLARYTLKLKLCLVISTHSPTIASEVPDRSLVSIRRAGRQSILPVGIESKTKILARLGLQPRRQAVLFVEDNLARDVLYELIAEHEINSACFVEIHVCINGAGEIKTRLENIPSGLTSISFVGVLDGDMRQKSASWKTANPIVFLPFVKEMEVEFLDSAESSLANFTKRIGRKVDNLEYSLSSTQGQNYHDRYKNVSYKLRMDEIAFTNHALKHWVSKKGRTRAVKRFMSSLSKAIGLNGI</sequence>
<dbReference type="RefSeq" id="WP_377816910.1">
    <property type="nucleotide sequence ID" value="NZ_JBHSLU010000022.1"/>
</dbReference>
<keyword evidence="3" id="KW-1185">Reference proteome</keyword>
<evidence type="ECO:0000313" key="2">
    <source>
        <dbReference type="EMBL" id="MFC5505768.1"/>
    </source>
</evidence>
<keyword evidence="2" id="KW-0378">Hydrolase</keyword>
<keyword evidence="2" id="KW-0255">Endonuclease</keyword>
<dbReference type="PANTHER" id="PTHR43581:SF4">
    <property type="entry name" value="ATP_GTP PHOSPHATASE"/>
    <property type="match status" value="1"/>
</dbReference>
<dbReference type="Pfam" id="PF13304">
    <property type="entry name" value="AAA_21"/>
    <property type="match status" value="1"/>
</dbReference>
<comment type="caution">
    <text evidence="2">The sequence shown here is derived from an EMBL/GenBank/DDBJ whole genome shotgun (WGS) entry which is preliminary data.</text>
</comment>
<dbReference type="PANTHER" id="PTHR43581">
    <property type="entry name" value="ATP/GTP PHOSPHATASE"/>
    <property type="match status" value="1"/>
</dbReference>
<gene>
    <name evidence="2" type="ORF">ACFPN9_10900</name>
</gene>
<feature type="domain" description="AAA+ ATPase" evidence="1">
    <location>
        <begin position="43"/>
        <end position="289"/>
    </location>
</feature>
<accession>A0ABW0P0Z4</accession>
<evidence type="ECO:0000259" key="1">
    <source>
        <dbReference type="SMART" id="SM00382"/>
    </source>
</evidence>
<dbReference type="EMBL" id="JBHSLU010000022">
    <property type="protein sequence ID" value="MFC5505768.1"/>
    <property type="molecule type" value="Genomic_DNA"/>
</dbReference>
<protein>
    <submittedName>
        <fullName evidence="2">ATP-dependent endonuclease</fullName>
    </submittedName>
</protein>
<keyword evidence="2" id="KW-0540">Nuclease</keyword>